<feature type="transmembrane region" description="Helical" evidence="6">
    <location>
        <begin position="319"/>
        <end position="340"/>
    </location>
</feature>
<comment type="subcellular location">
    <subcellularLocation>
        <location evidence="1">Cell membrane</location>
        <topology evidence="1">Multi-pass membrane protein</topology>
    </subcellularLocation>
</comment>
<feature type="transmembrane region" description="Helical" evidence="6">
    <location>
        <begin position="99"/>
        <end position="122"/>
    </location>
</feature>
<dbReference type="PANTHER" id="PTHR23513:SF6">
    <property type="entry name" value="MAJOR FACILITATOR SUPERFAMILY ASSOCIATED DOMAIN-CONTAINING PROTEIN"/>
    <property type="match status" value="1"/>
</dbReference>
<feature type="transmembrane region" description="Helical" evidence="6">
    <location>
        <begin position="54"/>
        <end position="78"/>
    </location>
</feature>
<sequence>MTSTSDGVEDRIVRGVRGRAFRRLLATWTATSMADGVRAAALPLYTAVSTRDPLSVSAVAVAEVVPWLLIALPAGALVDRLPCRGTLIPAHSFRCVVTLLLAGFIHAGAAPLPVLLGCAFLLSGAETFADSAAQSLLVSTAGESELERANGRFVGVETVGVEIAGPLAAAGLFGWRPALCFALTAVAFAFAAVWTSRVPGEVEPVRGAGSRSIAVEIREGMGFLLRQHALRTVVGVVGLVALLTSAVNAIAVLFALESLGLSPGAVPTLLVCTALGTLLASRTASALSGRFGGGAVMIAALVVLALGIAALDLVRLPGAAWLAYFVMGFGAGTWNVLSAANRQRLTPRPMMGRVTSAHRVLAWGLMPLGAGMAGPLAEFTSPAAVILGAAVLVGVTALFSAPALRALSPLGAE</sequence>
<dbReference type="OrthoDB" id="145388at2"/>
<gene>
    <name evidence="7" type="ORF">SAMN04489718_2525</name>
</gene>
<keyword evidence="2" id="KW-1003">Cell membrane</keyword>
<evidence type="ECO:0000313" key="8">
    <source>
        <dbReference type="Proteomes" id="UP000199301"/>
    </source>
</evidence>
<dbReference type="Proteomes" id="UP000199301">
    <property type="component" value="Unassembled WGS sequence"/>
</dbReference>
<dbReference type="PANTHER" id="PTHR23513">
    <property type="entry name" value="INTEGRAL MEMBRANE EFFLUX PROTEIN-RELATED"/>
    <property type="match status" value="1"/>
</dbReference>
<feature type="transmembrane region" description="Helical" evidence="6">
    <location>
        <begin position="383"/>
        <end position="404"/>
    </location>
</feature>
<evidence type="ECO:0000256" key="1">
    <source>
        <dbReference type="ARBA" id="ARBA00004651"/>
    </source>
</evidence>
<dbReference type="RefSeq" id="WP_092524090.1">
    <property type="nucleotide sequence ID" value="NZ_FNKO01000002.1"/>
</dbReference>
<keyword evidence="4 6" id="KW-1133">Transmembrane helix</keyword>
<name>A0A1H1EGE3_9ACTN</name>
<evidence type="ECO:0000256" key="2">
    <source>
        <dbReference type="ARBA" id="ARBA00022475"/>
    </source>
</evidence>
<keyword evidence="8" id="KW-1185">Reference proteome</keyword>
<evidence type="ECO:0000256" key="5">
    <source>
        <dbReference type="ARBA" id="ARBA00023136"/>
    </source>
</evidence>
<dbReference type="AlphaFoldDB" id="A0A1H1EGE3"/>
<dbReference type="InterPro" id="IPR011701">
    <property type="entry name" value="MFS"/>
</dbReference>
<protein>
    <submittedName>
        <fullName evidence="7">Major Facilitator Superfamily protein</fullName>
    </submittedName>
</protein>
<evidence type="ECO:0000256" key="6">
    <source>
        <dbReference type="SAM" id="Phobius"/>
    </source>
</evidence>
<dbReference type="EMBL" id="FNKO01000002">
    <property type="protein sequence ID" value="SDQ87704.1"/>
    <property type="molecule type" value="Genomic_DNA"/>
</dbReference>
<feature type="transmembrane region" description="Helical" evidence="6">
    <location>
        <begin position="233"/>
        <end position="255"/>
    </location>
</feature>
<dbReference type="GO" id="GO:0005886">
    <property type="term" value="C:plasma membrane"/>
    <property type="evidence" value="ECO:0007669"/>
    <property type="project" value="UniProtKB-SubCell"/>
</dbReference>
<feature type="transmembrane region" description="Helical" evidence="6">
    <location>
        <begin position="261"/>
        <end position="279"/>
    </location>
</feature>
<dbReference type="Pfam" id="PF07690">
    <property type="entry name" value="MFS_1"/>
    <property type="match status" value="1"/>
</dbReference>
<feature type="transmembrane region" description="Helical" evidence="6">
    <location>
        <begin position="360"/>
        <end position="377"/>
    </location>
</feature>
<reference evidence="8" key="1">
    <citation type="submission" date="2016-10" db="EMBL/GenBank/DDBJ databases">
        <authorList>
            <person name="Varghese N."/>
            <person name="Submissions S."/>
        </authorList>
    </citation>
    <scope>NUCLEOTIDE SEQUENCE [LARGE SCALE GENOMIC DNA]</scope>
    <source>
        <strain evidence="8">DSM 45459</strain>
    </source>
</reference>
<evidence type="ECO:0000256" key="4">
    <source>
        <dbReference type="ARBA" id="ARBA00022989"/>
    </source>
</evidence>
<dbReference type="SUPFAM" id="SSF103473">
    <property type="entry name" value="MFS general substrate transporter"/>
    <property type="match status" value="1"/>
</dbReference>
<feature type="transmembrane region" description="Helical" evidence="6">
    <location>
        <begin position="291"/>
        <end position="313"/>
    </location>
</feature>
<accession>A0A1H1EGE3</accession>
<dbReference type="GO" id="GO:0022857">
    <property type="term" value="F:transmembrane transporter activity"/>
    <property type="evidence" value="ECO:0007669"/>
    <property type="project" value="InterPro"/>
</dbReference>
<feature type="transmembrane region" description="Helical" evidence="6">
    <location>
        <begin position="175"/>
        <end position="194"/>
    </location>
</feature>
<dbReference type="InterPro" id="IPR036259">
    <property type="entry name" value="MFS_trans_sf"/>
</dbReference>
<dbReference type="Gene3D" id="1.20.1250.20">
    <property type="entry name" value="MFS general substrate transporter like domains"/>
    <property type="match status" value="1"/>
</dbReference>
<evidence type="ECO:0000313" key="7">
    <source>
        <dbReference type="EMBL" id="SDQ87704.1"/>
    </source>
</evidence>
<dbReference type="STRING" id="995062.SAMN04489718_2525"/>
<proteinExistence type="predicted"/>
<keyword evidence="5 6" id="KW-0472">Membrane</keyword>
<keyword evidence="3 6" id="KW-0812">Transmembrane</keyword>
<evidence type="ECO:0000256" key="3">
    <source>
        <dbReference type="ARBA" id="ARBA00022692"/>
    </source>
</evidence>
<dbReference type="CDD" id="cd06173">
    <property type="entry name" value="MFS_MefA_like"/>
    <property type="match status" value="1"/>
</dbReference>
<organism evidence="7 8">
    <name type="scientific">Actinopolyspora saharensis</name>
    <dbReference type="NCBI Taxonomy" id="995062"/>
    <lineage>
        <taxon>Bacteria</taxon>
        <taxon>Bacillati</taxon>
        <taxon>Actinomycetota</taxon>
        <taxon>Actinomycetes</taxon>
        <taxon>Actinopolysporales</taxon>
        <taxon>Actinopolysporaceae</taxon>
        <taxon>Actinopolyspora</taxon>
    </lineage>
</organism>